<keyword evidence="9" id="KW-1185">Reference proteome</keyword>
<reference evidence="9" key="1">
    <citation type="journal article" date="2019" name="Int. J. Syst. Evol. Microbiol.">
        <title>The Global Catalogue of Microorganisms (GCM) 10K type strain sequencing project: providing services to taxonomists for standard genome sequencing and annotation.</title>
        <authorList>
            <consortium name="The Broad Institute Genomics Platform"/>
            <consortium name="The Broad Institute Genome Sequencing Center for Infectious Disease"/>
            <person name="Wu L."/>
            <person name="Ma J."/>
        </authorList>
    </citation>
    <scope>NUCLEOTIDE SEQUENCE [LARGE SCALE GENOMIC DNA]</scope>
    <source>
        <strain evidence="9">CGMCC 1.12477</strain>
    </source>
</reference>
<keyword evidence="4" id="KW-0560">Oxidoreductase</keyword>
<dbReference type="InterPro" id="IPR036922">
    <property type="entry name" value="Rieske_2Fe-2S_sf"/>
</dbReference>
<dbReference type="PROSITE" id="PS51296">
    <property type="entry name" value="RIESKE"/>
    <property type="match status" value="1"/>
</dbReference>
<keyword evidence="6" id="KW-0411">Iron-sulfur</keyword>
<dbReference type="Pfam" id="PF00355">
    <property type="entry name" value="Rieske"/>
    <property type="match status" value="1"/>
</dbReference>
<accession>A0ABW4EE84</accession>
<feature type="domain" description="Rieske" evidence="7">
    <location>
        <begin position="43"/>
        <end position="123"/>
    </location>
</feature>
<dbReference type="Proteomes" id="UP001597186">
    <property type="component" value="Unassembled WGS sequence"/>
</dbReference>
<dbReference type="InterPro" id="IPR015879">
    <property type="entry name" value="Ring_hydroxy_dOase_asu_C_dom"/>
</dbReference>
<evidence type="ECO:0000256" key="5">
    <source>
        <dbReference type="ARBA" id="ARBA00023004"/>
    </source>
</evidence>
<dbReference type="PRINTS" id="PR00090">
    <property type="entry name" value="RNGDIOXGNASE"/>
</dbReference>
<dbReference type="InterPro" id="IPR017941">
    <property type="entry name" value="Rieske_2Fe-2S"/>
</dbReference>
<protein>
    <submittedName>
        <fullName evidence="8">Aromatic ring-hydroxylating dioxygenase subunit alpha</fullName>
    </submittedName>
</protein>
<evidence type="ECO:0000256" key="1">
    <source>
        <dbReference type="ARBA" id="ARBA00008751"/>
    </source>
</evidence>
<comment type="caution">
    <text evidence="8">The sequence shown here is derived from an EMBL/GenBank/DDBJ whole genome shotgun (WGS) entry which is preliminary data.</text>
</comment>
<dbReference type="SUPFAM" id="SSF50022">
    <property type="entry name" value="ISP domain"/>
    <property type="match status" value="1"/>
</dbReference>
<dbReference type="PANTHER" id="PTHR43756:SF1">
    <property type="entry name" value="3-PHENYLPROPIONATE_CINNAMIC ACID DIOXYGENASE SUBUNIT ALPHA"/>
    <property type="match status" value="1"/>
</dbReference>
<dbReference type="GO" id="GO:0051213">
    <property type="term" value="F:dioxygenase activity"/>
    <property type="evidence" value="ECO:0007669"/>
    <property type="project" value="UniProtKB-KW"/>
</dbReference>
<dbReference type="EMBL" id="JBHUDD010000053">
    <property type="protein sequence ID" value="MFD1509662.1"/>
    <property type="molecule type" value="Genomic_DNA"/>
</dbReference>
<keyword evidence="8" id="KW-0223">Dioxygenase</keyword>
<dbReference type="RefSeq" id="WP_379915050.1">
    <property type="nucleotide sequence ID" value="NZ_JBHUDD010000053.1"/>
</dbReference>
<dbReference type="Pfam" id="PF00848">
    <property type="entry name" value="Ring_hydroxyl_A"/>
    <property type="match status" value="1"/>
</dbReference>
<dbReference type="SUPFAM" id="SSF55961">
    <property type="entry name" value="Bet v1-like"/>
    <property type="match status" value="1"/>
</dbReference>
<gene>
    <name evidence="8" type="ORF">ACFTOW_09630</name>
</gene>
<evidence type="ECO:0000313" key="8">
    <source>
        <dbReference type="EMBL" id="MFD1509662.1"/>
    </source>
</evidence>
<evidence type="ECO:0000256" key="6">
    <source>
        <dbReference type="ARBA" id="ARBA00023014"/>
    </source>
</evidence>
<evidence type="ECO:0000256" key="2">
    <source>
        <dbReference type="ARBA" id="ARBA00022714"/>
    </source>
</evidence>
<dbReference type="PANTHER" id="PTHR43756">
    <property type="entry name" value="CHOLINE MONOOXYGENASE, CHLOROPLASTIC"/>
    <property type="match status" value="1"/>
</dbReference>
<name>A0ABW4EE84_9RHOB</name>
<dbReference type="CDD" id="cd08879">
    <property type="entry name" value="RHO_alpha_C_AntDO-like"/>
    <property type="match status" value="1"/>
</dbReference>
<dbReference type="Gene3D" id="3.90.380.10">
    <property type="entry name" value="Naphthalene 1,2-dioxygenase Alpha Subunit, Chain A, domain 1"/>
    <property type="match status" value="1"/>
</dbReference>
<dbReference type="Gene3D" id="2.102.10.10">
    <property type="entry name" value="Rieske [2Fe-2S] iron-sulphur domain"/>
    <property type="match status" value="1"/>
</dbReference>
<evidence type="ECO:0000256" key="3">
    <source>
        <dbReference type="ARBA" id="ARBA00022723"/>
    </source>
</evidence>
<organism evidence="8 9">
    <name type="scientific">Lacimonas salitolerans</name>
    <dbReference type="NCBI Taxonomy" id="1323750"/>
    <lineage>
        <taxon>Bacteria</taxon>
        <taxon>Pseudomonadati</taxon>
        <taxon>Pseudomonadota</taxon>
        <taxon>Alphaproteobacteria</taxon>
        <taxon>Rhodobacterales</taxon>
        <taxon>Paracoccaceae</taxon>
        <taxon>Lacimonas</taxon>
    </lineage>
</organism>
<comment type="similarity">
    <text evidence="1">Belongs to the bacterial ring-hydroxylating dioxygenase alpha subunit family.</text>
</comment>
<sequence length="446" mass="50502">MTRYTDNPAAVAALVRGREVHRDVYIDAEVFRLEMKHLFANAWVFVGHDSQVPNKGDYFTTQIGDQPVIMVRHTDNEIKVLYNRCPHKGTKIAIDRTGNTGKFFRCPYHAWSFKTDGCLLAIPLKKGYEGTGLDQSQSGQGMKAVGAVHNHRGFVFARLAEEGISFDDFFGDSLSSLDNMVDRSPAGRLEVAGPPLRYMHQCNWKMLAENQTDTCHPMVAHESSAGTAVQIWKEMGYSEDDPKPPAMEIIAPFMSPYEFFENMGIRTWPNGHGHTGVNHSIHSNYSAIPGYFEALSDTYGAEKAKAILGENRHNTVYFPNIMIKGPIQQLRVFIPLAADKTLVESYIYRLVDAPDELLARTAMYNRMINAPTSIVGHDDLEMYERAQEGLHADGMEWVNIQRLYEEDEDFDETRVENGTTERQMRNQFHAWVKFMTADMGQQEAAE</sequence>
<proteinExistence type="inferred from homology"/>
<evidence type="ECO:0000259" key="7">
    <source>
        <dbReference type="PROSITE" id="PS51296"/>
    </source>
</evidence>
<dbReference type="InterPro" id="IPR001663">
    <property type="entry name" value="Rng_hydr_dOase-A"/>
</dbReference>
<evidence type="ECO:0000313" key="9">
    <source>
        <dbReference type="Proteomes" id="UP001597186"/>
    </source>
</evidence>
<evidence type="ECO:0000256" key="4">
    <source>
        <dbReference type="ARBA" id="ARBA00023002"/>
    </source>
</evidence>
<keyword evidence="2" id="KW-0001">2Fe-2S</keyword>
<keyword evidence="5" id="KW-0408">Iron</keyword>
<keyword evidence="3" id="KW-0479">Metal-binding</keyword>